<dbReference type="InterPro" id="IPR008913">
    <property type="entry name" value="Znf_CHY"/>
</dbReference>
<dbReference type="PROSITE" id="PS51266">
    <property type="entry name" value="ZF_CHY"/>
    <property type="match status" value="1"/>
</dbReference>
<proteinExistence type="predicted"/>
<protein>
    <submittedName>
        <fullName evidence="4">Uncharacterized protein</fullName>
    </submittedName>
</protein>
<dbReference type="SUPFAM" id="SSF161219">
    <property type="entry name" value="CHY zinc finger-like"/>
    <property type="match status" value="1"/>
</dbReference>
<evidence type="ECO:0000313" key="5">
    <source>
        <dbReference type="Proteomes" id="UP000321736"/>
    </source>
</evidence>
<evidence type="ECO:0000313" key="4">
    <source>
        <dbReference type="EMBL" id="GEP83768.1"/>
    </source>
</evidence>
<name>A0A239UEL5_9STAP</name>
<dbReference type="PIRSF" id="PIRSF017292">
    <property type="entry name" value="UCP017292_Znf_CHY"/>
    <property type="match status" value="1"/>
</dbReference>
<dbReference type="InterPro" id="IPR052604">
    <property type="entry name" value="Mito_Tim_assembly_helper"/>
</dbReference>
<keyword evidence="1" id="KW-0479">Metal-binding</keyword>
<dbReference type="InterPro" id="IPR037274">
    <property type="entry name" value="Znf_CHY_sf"/>
</dbReference>
<evidence type="ECO:0000256" key="1">
    <source>
        <dbReference type="ARBA" id="ARBA00022723"/>
    </source>
</evidence>
<dbReference type="GO" id="GO:0045041">
    <property type="term" value="P:protein import into mitochondrial intermembrane space"/>
    <property type="evidence" value="ECO:0007669"/>
    <property type="project" value="TreeGrafter"/>
</dbReference>
<organism evidence="4 5">
    <name type="scientific">Staphylococcus piscifermentans</name>
    <dbReference type="NCBI Taxonomy" id="70258"/>
    <lineage>
        <taxon>Bacteria</taxon>
        <taxon>Bacillati</taxon>
        <taxon>Bacillota</taxon>
        <taxon>Bacilli</taxon>
        <taxon>Bacillales</taxon>
        <taxon>Staphylococcaceae</taxon>
        <taxon>Staphylococcus</taxon>
    </lineage>
</organism>
<keyword evidence="3" id="KW-0862">Zinc</keyword>
<dbReference type="RefSeq" id="WP_231917521.1">
    <property type="nucleotide sequence ID" value="NZ_BKAR01000003.1"/>
</dbReference>
<dbReference type="PANTHER" id="PTHR28082:SF1">
    <property type="entry name" value="HELPER OF TIM PROTEIN 13"/>
    <property type="match status" value="1"/>
</dbReference>
<dbReference type="PANTHER" id="PTHR28082">
    <property type="entry name" value="ZINC FINGER PROTEIN"/>
    <property type="match status" value="1"/>
</dbReference>
<dbReference type="AlphaFoldDB" id="A0A239UEL5"/>
<comment type="caution">
    <text evidence="4">The sequence shown here is derived from an EMBL/GenBank/DDBJ whole genome shotgun (WGS) entry which is preliminary data.</text>
</comment>
<keyword evidence="5" id="KW-1185">Reference proteome</keyword>
<accession>A0A239UEL5</accession>
<keyword evidence="2" id="KW-0863">Zinc-finger</keyword>
<sequence length="112" mass="13110">MTEYDNNGIPVVHGIDLDDETRCSHYHTPLDVVAMRFKCCDKYYACIHCHNECEDHEPIPWSKDEQDVLAVMCGVCKYEMTIREYVNTDKCPNCDAAFNPRCEAHYPYYFTL</sequence>
<dbReference type="InterPro" id="IPR016694">
    <property type="entry name" value="UCP017292"/>
</dbReference>
<evidence type="ECO:0000256" key="2">
    <source>
        <dbReference type="ARBA" id="ARBA00022771"/>
    </source>
</evidence>
<dbReference type="Pfam" id="PF05495">
    <property type="entry name" value="zf-CHY"/>
    <property type="match status" value="1"/>
</dbReference>
<dbReference type="Proteomes" id="UP000321736">
    <property type="component" value="Unassembled WGS sequence"/>
</dbReference>
<dbReference type="EMBL" id="BKAR01000003">
    <property type="protein sequence ID" value="GEP83768.1"/>
    <property type="molecule type" value="Genomic_DNA"/>
</dbReference>
<dbReference type="GO" id="GO:0008270">
    <property type="term" value="F:zinc ion binding"/>
    <property type="evidence" value="ECO:0007669"/>
    <property type="project" value="UniProtKB-KW"/>
</dbReference>
<gene>
    <name evidence="4" type="ORF">SPI02_03530</name>
</gene>
<evidence type="ECO:0000256" key="3">
    <source>
        <dbReference type="ARBA" id="ARBA00022833"/>
    </source>
</evidence>
<reference evidence="4 5" key="1">
    <citation type="submission" date="2019-07" db="EMBL/GenBank/DDBJ databases">
        <title>Whole genome shotgun sequence of Staphylococcus piscifermentans NBRC 109625.</title>
        <authorList>
            <person name="Hosoyama A."/>
            <person name="Uohara A."/>
            <person name="Ohji S."/>
            <person name="Ichikawa N."/>
        </authorList>
    </citation>
    <scope>NUCLEOTIDE SEQUENCE [LARGE SCALE GENOMIC DNA]</scope>
    <source>
        <strain evidence="4 5">NBRC 109625</strain>
    </source>
</reference>